<feature type="compositionally biased region" description="Low complexity" evidence="2">
    <location>
        <begin position="207"/>
        <end position="216"/>
    </location>
</feature>
<dbReference type="SMART" id="SM00526">
    <property type="entry name" value="H15"/>
    <property type="match status" value="1"/>
</dbReference>
<dbReference type="OrthoDB" id="5863171at2759"/>
<evidence type="ECO:0000313" key="4">
    <source>
        <dbReference type="EMBL" id="KIM89121.1"/>
    </source>
</evidence>
<dbReference type="GO" id="GO:0006334">
    <property type="term" value="P:nucleosome assembly"/>
    <property type="evidence" value="ECO:0007669"/>
    <property type="project" value="InterPro"/>
</dbReference>
<feature type="compositionally biased region" description="Pro residues" evidence="2">
    <location>
        <begin position="195"/>
        <end position="206"/>
    </location>
</feature>
<proteinExistence type="predicted"/>
<feature type="region of interest" description="Disordered" evidence="2">
    <location>
        <begin position="76"/>
        <end position="182"/>
    </location>
</feature>
<dbReference type="EMBL" id="KN832975">
    <property type="protein sequence ID" value="KIM89121.1"/>
    <property type="molecule type" value="Genomic_DNA"/>
</dbReference>
<dbReference type="InterPro" id="IPR036388">
    <property type="entry name" value="WH-like_DNA-bd_sf"/>
</dbReference>
<dbReference type="Gene3D" id="1.10.10.10">
    <property type="entry name" value="Winged helix-like DNA-binding domain superfamily/Winged helix DNA-binding domain"/>
    <property type="match status" value="1"/>
</dbReference>
<feature type="compositionally biased region" description="Polar residues" evidence="2">
    <location>
        <begin position="87"/>
        <end position="98"/>
    </location>
</feature>
<dbReference type="InterPro" id="IPR005818">
    <property type="entry name" value="Histone_H1/H5_H15"/>
</dbReference>
<sequence length="551" mass="59031">MATATVPYGSTQPPAVNLYQKVPSEAEYHILKRHYLGLLPPQQIIEICLTFEVHVPFHVRASVWPSDLKAAIAALQRQSQPPPATPKLNQSNDTTSVIPRTADPPPTSLSDASQPVPPAKPPDTTSRPAQTSSSPAPSSTPTQTVTTTAPTNPPVKITQQPPYPHQPYGFPQQHASYPHAPYYNTPPAGYNYPHTPYPPYPPPTNYPPNASTPSTSVNQTVEAQLSAEDLPSYEDIIVEALMGCPDPEGSVPKNIFTWMSSHYPLQSNFRPSASQALQKAYKRGRLEKSSNGKYRLNPLWEGGSTTRRHTRRLQLKEQNQMPTPSTSTDKAPKASPFTRTPLEIKRATPSTSVAAGHAPYQGEPYPYSYPPPAQYPAHPSGLPQDDIGNGATTTEDTGEGSDAWEAAQNILKAINFGSLIQIDQEDVQGAGKMSSGNTVVQDETAALPPIISSKGVDASATGNAAADTVEFGPQERAALQAQLALLAAQMAELADGDEDALTPGLSPVMAGLPTTQVAETKAQADEEDGEGDDDDDMEMVEVPADSDVLRT</sequence>
<feature type="compositionally biased region" description="Acidic residues" evidence="2">
    <location>
        <begin position="525"/>
        <end position="539"/>
    </location>
</feature>
<evidence type="ECO:0000256" key="1">
    <source>
        <dbReference type="ARBA" id="ARBA00020833"/>
    </source>
</evidence>
<dbReference type="GO" id="GO:0000786">
    <property type="term" value="C:nucleosome"/>
    <property type="evidence" value="ECO:0007669"/>
    <property type="project" value="InterPro"/>
</dbReference>
<gene>
    <name evidence="4" type="ORF">PILCRDRAFT_813030</name>
</gene>
<feature type="region of interest" description="Disordered" evidence="2">
    <location>
        <begin position="194"/>
        <end position="216"/>
    </location>
</feature>
<dbReference type="PROSITE" id="PS51504">
    <property type="entry name" value="H15"/>
    <property type="match status" value="1"/>
</dbReference>
<keyword evidence="5" id="KW-1185">Reference proteome</keyword>
<feature type="region of interest" description="Disordered" evidence="2">
    <location>
        <begin position="292"/>
        <end position="399"/>
    </location>
</feature>
<reference evidence="5" key="2">
    <citation type="submission" date="2015-01" db="EMBL/GenBank/DDBJ databases">
        <title>Evolutionary Origins and Diversification of the Mycorrhizal Mutualists.</title>
        <authorList>
            <consortium name="DOE Joint Genome Institute"/>
            <consortium name="Mycorrhizal Genomics Consortium"/>
            <person name="Kohler A."/>
            <person name="Kuo A."/>
            <person name="Nagy L.G."/>
            <person name="Floudas D."/>
            <person name="Copeland A."/>
            <person name="Barry K.W."/>
            <person name="Cichocki N."/>
            <person name="Veneault-Fourrey C."/>
            <person name="LaButti K."/>
            <person name="Lindquist E.A."/>
            <person name="Lipzen A."/>
            <person name="Lundell T."/>
            <person name="Morin E."/>
            <person name="Murat C."/>
            <person name="Riley R."/>
            <person name="Ohm R."/>
            <person name="Sun H."/>
            <person name="Tunlid A."/>
            <person name="Henrissat B."/>
            <person name="Grigoriev I.V."/>
            <person name="Hibbett D.S."/>
            <person name="Martin F."/>
        </authorList>
    </citation>
    <scope>NUCLEOTIDE SEQUENCE [LARGE SCALE GENOMIC DNA]</scope>
    <source>
        <strain evidence="5">F 1598</strain>
    </source>
</reference>
<accession>A0A0C3GEP8</accession>
<evidence type="ECO:0000256" key="2">
    <source>
        <dbReference type="SAM" id="MobiDB-lite"/>
    </source>
</evidence>
<dbReference type="SUPFAM" id="SSF46785">
    <property type="entry name" value="Winged helix' DNA-binding domain"/>
    <property type="match status" value="1"/>
</dbReference>
<feature type="compositionally biased region" description="Low complexity" evidence="2">
    <location>
        <begin position="124"/>
        <end position="150"/>
    </location>
</feature>
<reference evidence="4 5" key="1">
    <citation type="submission" date="2014-04" db="EMBL/GenBank/DDBJ databases">
        <authorList>
            <consortium name="DOE Joint Genome Institute"/>
            <person name="Kuo A."/>
            <person name="Tarkka M."/>
            <person name="Buscot F."/>
            <person name="Kohler A."/>
            <person name="Nagy L.G."/>
            <person name="Floudas D."/>
            <person name="Copeland A."/>
            <person name="Barry K.W."/>
            <person name="Cichocki N."/>
            <person name="Veneault-Fourrey C."/>
            <person name="LaButti K."/>
            <person name="Lindquist E.A."/>
            <person name="Lipzen A."/>
            <person name="Lundell T."/>
            <person name="Morin E."/>
            <person name="Murat C."/>
            <person name="Sun H."/>
            <person name="Tunlid A."/>
            <person name="Henrissat B."/>
            <person name="Grigoriev I.V."/>
            <person name="Hibbett D.S."/>
            <person name="Martin F."/>
            <person name="Nordberg H.P."/>
            <person name="Cantor M.N."/>
            <person name="Hua S.X."/>
        </authorList>
    </citation>
    <scope>NUCLEOTIDE SEQUENCE [LARGE SCALE GENOMIC DNA]</scope>
    <source>
        <strain evidence="4 5">F 1598</strain>
    </source>
</reference>
<feature type="domain" description="H15" evidence="3">
    <location>
        <begin position="229"/>
        <end position="298"/>
    </location>
</feature>
<dbReference type="Pfam" id="PF00538">
    <property type="entry name" value="Linker_histone"/>
    <property type="match status" value="1"/>
</dbReference>
<feature type="region of interest" description="Disordered" evidence="2">
    <location>
        <begin position="498"/>
        <end position="551"/>
    </location>
</feature>
<dbReference type="InterPro" id="IPR036390">
    <property type="entry name" value="WH_DNA-bd_sf"/>
</dbReference>
<dbReference type="InParanoid" id="A0A0C3GEP8"/>
<dbReference type="AlphaFoldDB" id="A0A0C3GEP8"/>
<feature type="compositionally biased region" description="Polar residues" evidence="2">
    <location>
        <begin position="316"/>
        <end position="329"/>
    </location>
</feature>
<evidence type="ECO:0000259" key="3">
    <source>
        <dbReference type="PROSITE" id="PS51504"/>
    </source>
</evidence>
<dbReference type="STRING" id="765440.A0A0C3GEP8"/>
<name>A0A0C3GEP8_PILCF</name>
<evidence type="ECO:0000313" key="5">
    <source>
        <dbReference type="Proteomes" id="UP000054166"/>
    </source>
</evidence>
<organism evidence="4 5">
    <name type="scientific">Piloderma croceum (strain F 1598)</name>
    <dbReference type="NCBI Taxonomy" id="765440"/>
    <lineage>
        <taxon>Eukaryota</taxon>
        <taxon>Fungi</taxon>
        <taxon>Dikarya</taxon>
        <taxon>Basidiomycota</taxon>
        <taxon>Agaricomycotina</taxon>
        <taxon>Agaricomycetes</taxon>
        <taxon>Agaricomycetidae</taxon>
        <taxon>Atheliales</taxon>
        <taxon>Atheliaceae</taxon>
        <taxon>Piloderma</taxon>
    </lineage>
</organism>
<dbReference type="Proteomes" id="UP000054166">
    <property type="component" value="Unassembled WGS sequence"/>
</dbReference>
<dbReference type="HOGENOM" id="CLU_019418_0_0_1"/>
<protein>
    <recommendedName>
        <fullName evidence="1">Histone H1</fullName>
    </recommendedName>
</protein>
<dbReference type="GO" id="GO:0003677">
    <property type="term" value="F:DNA binding"/>
    <property type="evidence" value="ECO:0007669"/>
    <property type="project" value="InterPro"/>
</dbReference>